<reference evidence="4 5" key="1">
    <citation type="submission" date="2018-09" db="EMBL/GenBank/DDBJ databases">
        <title>Complete genome sequence of Euzebya sp. DY32-46 isolated from seawater of Pacific Ocean.</title>
        <authorList>
            <person name="Xu L."/>
            <person name="Wu Y.-H."/>
            <person name="Xu X.-W."/>
        </authorList>
    </citation>
    <scope>NUCLEOTIDE SEQUENCE [LARGE SCALE GENOMIC DNA]</scope>
    <source>
        <strain evidence="4 5">DY32-46</strain>
    </source>
</reference>
<name>A0A346XUK5_9ACTN</name>
<dbReference type="SUPFAM" id="SSF52540">
    <property type="entry name" value="P-loop containing nucleoside triphosphate hydrolases"/>
    <property type="match status" value="1"/>
</dbReference>
<dbReference type="InterPro" id="IPR025669">
    <property type="entry name" value="AAA_dom"/>
</dbReference>
<evidence type="ECO:0000256" key="2">
    <source>
        <dbReference type="ARBA" id="ARBA00059092"/>
    </source>
</evidence>
<dbReference type="InterPro" id="IPR027417">
    <property type="entry name" value="P-loop_NTPase"/>
</dbReference>
<feature type="domain" description="AAA" evidence="3">
    <location>
        <begin position="3"/>
        <end position="173"/>
    </location>
</feature>
<comment type="similarity">
    <text evidence="1">Belongs to the ParA family.</text>
</comment>
<dbReference type="Gene3D" id="3.40.50.300">
    <property type="entry name" value="P-loop containing nucleotide triphosphate hydrolases"/>
    <property type="match status" value="1"/>
</dbReference>
<dbReference type="AlphaFoldDB" id="A0A346XUK5"/>
<dbReference type="EMBL" id="CP031165">
    <property type="protein sequence ID" value="AXV05902.1"/>
    <property type="molecule type" value="Genomic_DNA"/>
</dbReference>
<dbReference type="Proteomes" id="UP000264006">
    <property type="component" value="Chromosome"/>
</dbReference>
<organism evidence="4 5">
    <name type="scientific">Euzebya pacifica</name>
    <dbReference type="NCBI Taxonomy" id="1608957"/>
    <lineage>
        <taxon>Bacteria</taxon>
        <taxon>Bacillati</taxon>
        <taxon>Actinomycetota</taxon>
        <taxon>Nitriliruptoria</taxon>
        <taxon>Euzebyales</taxon>
    </lineage>
</organism>
<accession>A0A346XUK5</accession>
<evidence type="ECO:0000256" key="1">
    <source>
        <dbReference type="ARBA" id="ARBA00006976"/>
    </source>
</evidence>
<evidence type="ECO:0000313" key="5">
    <source>
        <dbReference type="Proteomes" id="UP000264006"/>
    </source>
</evidence>
<dbReference type="Pfam" id="PF13614">
    <property type="entry name" value="AAA_31"/>
    <property type="match status" value="1"/>
</dbReference>
<dbReference type="PANTHER" id="PTHR13696">
    <property type="entry name" value="P-LOOP CONTAINING NUCLEOSIDE TRIPHOSPHATE HYDROLASE"/>
    <property type="match status" value="1"/>
</dbReference>
<comment type="function">
    <text evidence="2">May play a role in septum formation.</text>
</comment>
<dbReference type="FunFam" id="3.40.50.300:FF:000285">
    <property type="entry name" value="Sporulation initiation inhibitor Soj"/>
    <property type="match status" value="1"/>
</dbReference>
<proteinExistence type="inferred from homology"/>
<protein>
    <submittedName>
        <fullName evidence="4">Chromosome (Plasmid) partitioning protein ParA</fullName>
    </submittedName>
</protein>
<dbReference type="InterPro" id="IPR050678">
    <property type="entry name" value="DNA_Partitioning_ATPase"/>
</dbReference>
<keyword evidence="5" id="KW-1185">Reference proteome</keyword>
<gene>
    <name evidence="4" type="ORF">DVS28_a1202</name>
</gene>
<dbReference type="KEGG" id="euz:DVS28_a1202"/>
<sequence length="261" mass="27768">MYAVANQKGGVAKTTTTASLAAALAARGLNVLTVDLDPQACLTFSLGFDPDELSPTIHEVVTGRGTLAETVLTHDECDLAPANLDLAGAEVALLSRTGREYVLRAELIDLRESYDAIFIDCPPSLGVLTLNGLTAADKVVIPVQCETLSHRGVSQLLETIADIQKLTNPQLEVAGLVATMFDTRTRHSREVLEDVQSRYGLKVLGVPVRKSVRFAEAPNMGRTILSHAPKVPGAAAYRVIAADLHGLTVHPEDLAAAEGNR</sequence>
<dbReference type="CDD" id="cd02042">
    <property type="entry name" value="ParAB_family"/>
    <property type="match status" value="1"/>
</dbReference>
<evidence type="ECO:0000313" key="4">
    <source>
        <dbReference type="EMBL" id="AXV05902.1"/>
    </source>
</evidence>
<evidence type="ECO:0000259" key="3">
    <source>
        <dbReference type="Pfam" id="PF13614"/>
    </source>
</evidence>
<dbReference type="PANTHER" id="PTHR13696:SF99">
    <property type="entry name" value="COBYRINIC ACID AC-DIAMIDE SYNTHASE"/>
    <property type="match status" value="1"/>
</dbReference>